<dbReference type="SUPFAM" id="SSF56801">
    <property type="entry name" value="Acetyl-CoA synthetase-like"/>
    <property type="match status" value="2"/>
</dbReference>
<comment type="catalytic activity">
    <reaction evidence="6">
        <text>a long-chain fatty acid + ATP + CoA = a long-chain fatty acyl-CoA + AMP + diphosphate</text>
        <dbReference type="Rhea" id="RHEA:15421"/>
        <dbReference type="ChEBI" id="CHEBI:30616"/>
        <dbReference type="ChEBI" id="CHEBI:33019"/>
        <dbReference type="ChEBI" id="CHEBI:57287"/>
        <dbReference type="ChEBI" id="CHEBI:57560"/>
        <dbReference type="ChEBI" id="CHEBI:83139"/>
        <dbReference type="ChEBI" id="CHEBI:456215"/>
        <dbReference type="EC" id="6.2.1.3"/>
    </reaction>
</comment>
<dbReference type="GO" id="GO:0016020">
    <property type="term" value="C:membrane"/>
    <property type="evidence" value="ECO:0007669"/>
    <property type="project" value="TreeGrafter"/>
</dbReference>
<dbReference type="InterPro" id="IPR020845">
    <property type="entry name" value="AMP-binding_CS"/>
</dbReference>
<dbReference type="Pfam" id="PF00501">
    <property type="entry name" value="AMP-binding"/>
    <property type="match status" value="2"/>
</dbReference>
<keyword evidence="9" id="KW-1185">Reference proteome</keyword>
<dbReference type="STRING" id="3476.A0A2P5BDZ5"/>
<name>A0A2P5BDZ5_PARAD</name>
<comment type="subcellular location">
    <subcellularLocation>
        <location evidence="1">Cytoplasm</location>
    </subcellularLocation>
</comment>
<dbReference type="Proteomes" id="UP000237105">
    <property type="component" value="Unassembled WGS sequence"/>
</dbReference>
<proteinExistence type="inferred from homology"/>
<dbReference type="Gene3D" id="3.40.50.12780">
    <property type="entry name" value="N-terminal domain of ligase-like"/>
    <property type="match status" value="1"/>
</dbReference>
<evidence type="ECO:0000256" key="1">
    <source>
        <dbReference type="ARBA" id="ARBA00004496"/>
    </source>
</evidence>
<gene>
    <name evidence="8" type="ORF">PanWU01x14_247500</name>
</gene>
<evidence type="ECO:0000256" key="4">
    <source>
        <dbReference type="ARBA" id="ARBA00022741"/>
    </source>
</evidence>
<evidence type="ECO:0000256" key="5">
    <source>
        <dbReference type="ARBA" id="ARBA00022840"/>
    </source>
</evidence>
<dbReference type="GO" id="GO:0004467">
    <property type="term" value="F:long-chain fatty acid-CoA ligase activity"/>
    <property type="evidence" value="ECO:0007669"/>
    <property type="project" value="UniProtKB-EC"/>
</dbReference>
<accession>A0A2P5BDZ5</accession>
<evidence type="ECO:0000313" key="8">
    <source>
        <dbReference type="EMBL" id="PON47005.1"/>
    </source>
</evidence>
<dbReference type="AlphaFoldDB" id="A0A2P5BDZ5"/>
<dbReference type="GO" id="GO:0005783">
    <property type="term" value="C:endoplasmic reticulum"/>
    <property type="evidence" value="ECO:0007669"/>
    <property type="project" value="TreeGrafter"/>
</dbReference>
<keyword evidence="3 8" id="KW-0436">Ligase</keyword>
<comment type="similarity">
    <text evidence="2">Belongs to the ATP-dependent AMP-binding enzyme family.</text>
</comment>
<dbReference type="InterPro" id="IPR042099">
    <property type="entry name" value="ANL_N_sf"/>
</dbReference>
<dbReference type="PANTHER" id="PTHR43272">
    <property type="entry name" value="LONG-CHAIN-FATTY-ACID--COA LIGASE"/>
    <property type="match status" value="1"/>
</dbReference>
<evidence type="ECO:0000256" key="3">
    <source>
        <dbReference type="ARBA" id="ARBA00022598"/>
    </source>
</evidence>
<dbReference type="EMBL" id="JXTB01000301">
    <property type="protein sequence ID" value="PON47005.1"/>
    <property type="molecule type" value="Genomic_DNA"/>
</dbReference>
<evidence type="ECO:0000256" key="2">
    <source>
        <dbReference type="ARBA" id="ARBA00006432"/>
    </source>
</evidence>
<evidence type="ECO:0000259" key="7">
    <source>
        <dbReference type="Pfam" id="PF00501"/>
    </source>
</evidence>
<dbReference type="PANTHER" id="PTHR43272:SF83">
    <property type="entry name" value="ACYL-COA SYNTHETASE LONG-CHAIN, ISOFORM J"/>
    <property type="match status" value="1"/>
</dbReference>
<sequence>MTPYIIGVIVPLVVTLILRNSKTAKKRGLPVDVDGEPGYAVRNRRFTYTVQTAWEGVSTLAELFEQSCKKYQDKCFLGTRKLISREVEVTEDGRSFEKLHLGEYEWLTYGKAFEAVCNFASGLAQLGHKKEERVAIFADTREEWFIALQGCFRRNVTVVTIYASLGEEALCHSLNETEVTTVICGQKELKKLAEISGQLDTVKRIICMDDEIPSIASSVEWSSIWSITLFSDVENLGRENPVDADLPLPADVAVIMYTSGSTGLPKRAFKNALSIASHAADIELSTFPLGCLGVMMTHANVLATVSAVMTIVPGLGSNDVYLAYLPLAHILELAAENVIAAVGSAIGYGSPLTLTDTSNKIKRGTKGDATMLLPTLMTAVPAILDRVRDGVLKKVNSKGGLSKKLFDLAYSRRLSAANGSWLGAWGPERHLWNLLVFKKVRAILGGRIRFILSGGAPLSSDTQRFINICFGVPIGQGYGLTETCAGGTFSEFDDTSVGRVGAPLPCSFIKLIDWPEGGYLVSDNPMPRGEIVVGGPNVTFGYFKNEEKTRESYKVDERGVRWFYTGDIGQFHEDGCLEIIDRKKDIVKLQHGEYVSLGKVEAALSVSPYVDSIMLHADPFHSYCVAIVVPSQSTLEEWALKQGIAFTDLADLCVKEETIKEVQASLVKVAKKVRLEKFEIPAKIKLLSDAWTPESGLVTAALKIKRDVIRKAFSEDLSRLYAS</sequence>
<comment type="caution">
    <text evidence="8">The sequence shown here is derived from an EMBL/GenBank/DDBJ whole genome shotgun (WGS) entry which is preliminary data.</text>
</comment>
<dbReference type="GO" id="GO:0005524">
    <property type="term" value="F:ATP binding"/>
    <property type="evidence" value="ECO:0007669"/>
    <property type="project" value="UniProtKB-KW"/>
</dbReference>
<protein>
    <submittedName>
        <fullName evidence="8">Propionate-CoA ligase</fullName>
    </submittedName>
</protein>
<keyword evidence="5" id="KW-0067">ATP-binding</keyword>
<reference evidence="9" key="1">
    <citation type="submission" date="2016-06" db="EMBL/GenBank/DDBJ databases">
        <title>Parallel loss of symbiosis genes in relatives of nitrogen-fixing non-legume Parasponia.</title>
        <authorList>
            <person name="Van Velzen R."/>
            <person name="Holmer R."/>
            <person name="Bu F."/>
            <person name="Rutten L."/>
            <person name="Van Zeijl A."/>
            <person name="Liu W."/>
            <person name="Santuari L."/>
            <person name="Cao Q."/>
            <person name="Sharma T."/>
            <person name="Shen D."/>
            <person name="Roswanjaya Y."/>
            <person name="Wardhani T."/>
            <person name="Kalhor M.S."/>
            <person name="Jansen J."/>
            <person name="Van den Hoogen J."/>
            <person name="Gungor B."/>
            <person name="Hartog M."/>
            <person name="Hontelez J."/>
            <person name="Verver J."/>
            <person name="Yang W.-C."/>
            <person name="Schijlen E."/>
            <person name="Repin R."/>
            <person name="Schilthuizen M."/>
            <person name="Schranz E."/>
            <person name="Heidstra R."/>
            <person name="Miyata K."/>
            <person name="Fedorova E."/>
            <person name="Kohlen W."/>
            <person name="Bisseling T."/>
            <person name="Smit S."/>
            <person name="Geurts R."/>
        </authorList>
    </citation>
    <scope>NUCLEOTIDE SEQUENCE [LARGE SCALE GENOMIC DNA]</scope>
    <source>
        <strain evidence="9">cv. WU1-14</strain>
    </source>
</reference>
<feature type="domain" description="AMP-dependent synthetase/ligase" evidence="7">
    <location>
        <begin position="293"/>
        <end position="543"/>
    </location>
</feature>
<evidence type="ECO:0000256" key="6">
    <source>
        <dbReference type="ARBA" id="ARBA00036813"/>
    </source>
</evidence>
<evidence type="ECO:0000313" key="9">
    <source>
        <dbReference type="Proteomes" id="UP000237105"/>
    </source>
</evidence>
<keyword evidence="4" id="KW-0547">Nucleotide-binding</keyword>
<organism evidence="8 9">
    <name type="scientific">Parasponia andersonii</name>
    <name type="common">Sponia andersonii</name>
    <dbReference type="NCBI Taxonomy" id="3476"/>
    <lineage>
        <taxon>Eukaryota</taxon>
        <taxon>Viridiplantae</taxon>
        <taxon>Streptophyta</taxon>
        <taxon>Embryophyta</taxon>
        <taxon>Tracheophyta</taxon>
        <taxon>Spermatophyta</taxon>
        <taxon>Magnoliopsida</taxon>
        <taxon>eudicotyledons</taxon>
        <taxon>Gunneridae</taxon>
        <taxon>Pentapetalae</taxon>
        <taxon>rosids</taxon>
        <taxon>fabids</taxon>
        <taxon>Rosales</taxon>
        <taxon>Cannabaceae</taxon>
        <taxon>Parasponia</taxon>
    </lineage>
</organism>
<dbReference type="InterPro" id="IPR000873">
    <property type="entry name" value="AMP-dep_synth/lig_dom"/>
</dbReference>
<dbReference type="PROSITE" id="PS00455">
    <property type="entry name" value="AMP_BINDING"/>
    <property type="match status" value="1"/>
</dbReference>
<feature type="domain" description="AMP-dependent synthetase/ligase" evidence="7">
    <location>
        <begin position="98"/>
        <end position="279"/>
    </location>
</feature>
<dbReference type="OrthoDB" id="1700726at2759"/>